<dbReference type="GO" id="GO:0046872">
    <property type="term" value="F:metal ion binding"/>
    <property type="evidence" value="ECO:0007669"/>
    <property type="project" value="UniProtKB-UniRule"/>
</dbReference>
<dbReference type="InterPro" id="IPR001024">
    <property type="entry name" value="PLAT/LH2_dom"/>
</dbReference>
<dbReference type="Gene3D" id="1.20.245.10">
    <property type="entry name" value="Lipoxygenase-1, Domain 5"/>
    <property type="match status" value="1"/>
</dbReference>
<keyword evidence="19" id="KW-1185">Reference proteome</keyword>
<dbReference type="InterPro" id="IPR020833">
    <property type="entry name" value="LipOase_Fe_BS"/>
</dbReference>
<dbReference type="InterPro" id="IPR001246">
    <property type="entry name" value="LipOase_plant"/>
</dbReference>
<evidence type="ECO:0000259" key="17">
    <source>
        <dbReference type="PROSITE" id="PS51393"/>
    </source>
</evidence>
<feature type="region of interest" description="Disordered" evidence="15">
    <location>
        <begin position="153"/>
        <end position="189"/>
    </location>
</feature>
<dbReference type="SUPFAM" id="SSF49723">
    <property type="entry name" value="Lipase/lipooxygenase domain (PLAT/LH2 domain)"/>
    <property type="match status" value="1"/>
</dbReference>
<dbReference type="InterPro" id="IPR013819">
    <property type="entry name" value="LipOase_C"/>
</dbReference>
<evidence type="ECO:0000256" key="14">
    <source>
        <dbReference type="RuleBase" id="RU003975"/>
    </source>
</evidence>
<comment type="cofactor">
    <cofactor evidence="1 13">
        <name>Fe cation</name>
        <dbReference type="ChEBI" id="CHEBI:24875"/>
    </cofactor>
</comment>
<dbReference type="Gene3D" id="4.10.375.10">
    <property type="entry name" value="Lipoxygenase-1, Domain 2"/>
    <property type="match status" value="1"/>
</dbReference>
<sequence length="785" mass="90213">MSTSNSETLKVKAMVTAMLPQNLSSFSIGIDDLVAKTFLLEFSDNIDIPANFGEVGAVCVENEHEQEMFLIKIQLTGLPKGTLTINCSSWAHPKSQNPVKRIFFTHKSYLPSQTPEGLKNRREMELEILRGDGRGELKTFDRIYDYDVYNDLGNPDESEQKKRPALGGKAHPYPRRCRTGRPLSVKDPSSEQRSSVFYVPRDEVFSKIKGENFTANEVVSVLHSLIPQIEALGDPDQSFQSFERINELFDENIQFPQHKPPGLFAVFRKALRFEAPELYKRDKHGWSRDEEFARQTVAGMNPFSIQLVKKWPLKSNLNPNIYGDPVSLITKELIEQEALNDKKLFMLDYHDLFLPYVNKVRELKGTTLYGSRTLFFLKEDGTLRSLAIELTQPPRNDEPQWRQVYTPRNCFWPLAKAHVLAYDSAYHELVAHWLRSHCCTEPYIIAANRQLSAMHPIYRLLCPHFRYTMEINSLARKGLINAGGIIETTFSAKKYSMEFSSAAYDKLWRFDMESLPADLIRRGMAFEDPNAKHGLQLTIPDYPYAKDGLDLWFIIKKWVTNYMSHYYPTVDLIESDKELQAWWTEVRTRGHEDKKDEPWWPVLKNQENLVQVMTTIIWVASAHHAAANFGQYMYGGYFPNHPTIARTDMPTEVMTDEKFDAETALLLCFPSKVQATTVMAVFEVLSNHSPDEEYLGKTKEPSWEEDLIINNAFEQFAQELMDFENIINKRNNDQTLRNRNGFHVIPYELLKPVSGPGVTGKVLLTITNPGGIEEQKGDGVEDFAW</sequence>
<evidence type="ECO:0000256" key="5">
    <source>
        <dbReference type="ARBA" id="ARBA00022767"/>
    </source>
</evidence>
<dbReference type="Pfam" id="PF00305">
    <property type="entry name" value="Lipoxygenase"/>
    <property type="match status" value="1"/>
</dbReference>
<dbReference type="PANTHER" id="PTHR11771">
    <property type="entry name" value="LIPOXYGENASE"/>
    <property type="match status" value="1"/>
</dbReference>
<evidence type="ECO:0000256" key="1">
    <source>
        <dbReference type="ARBA" id="ARBA00001962"/>
    </source>
</evidence>
<keyword evidence="9 13" id="KW-0408">Iron</keyword>
<keyword evidence="10" id="KW-0443">Lipid metabolism</keyword>
<dbReference type="GO" id="GO:0016702">
    <property type="term" value="F:oxidoreductase activity, acting on single donors with incorporation of molecular oxygen, incorporation of two atoms of oxygen"/>
    <property type="evidence" value="ECO:0007669"/>
    <property type="project" value="InterPro"/>
</dbReference>
<comment type="similarity">
    <text evidence="2 13">Belongs to the lipoxygenase family.</text>
</comment>
<dbReference type="PROSITE" id="PS50095">
    <property type="entry name" value="PLAT"/>
    <property type="match status" value="1"/>
</dbReference>
<name>A0AAN8VGC1_9MAGN</name>
<evidence type="ECO:0000256" key="13">
    <source>
        <dbReference type="RuleBase" id="RU003974"/>
    </source>
</evidence>
<dbReference type="EC" id="1.13.11.-" evidence="14"/>
<comment type="caution">
    <text evidence="18">The sequence shown here is derived from an EMBL/GenBank/DDBJ whole genome shotgun (WGS) entry which is preliminary data.</text>
</comment>
<dbReference type="PROSITE" id="PS00081">
    <property type="entry name" value="LIPOXYGENASE_2"/>
    <property type="match status" value="1"/>
</dbReference>
<dbReference type="GO" id="GO:0031408">
    <property type="term" value="P:oxylipin biosynthetic process"/>
    <property type="evidence" value="ECO:0007669"/>
    <property type="project" value="UniProtKB-UniRule"/>
</dbReference>
<reference evidence="18 19" key="1">
    <citation type="submission" date="2023-12" db="EMBL/GenBank/DDBJ databases">
        <title>A high-quality genome assembly for Dillenia turbinata (Dilleniales).</title>
        <authorList>
            <person name="Chanderbali A."/>
        </authorList>
    </citation>
    <scope>NUCLEOTIDE SEQUENCE [LARGE SCALE GENOMIC DNA]</scope>
    <source>
        <strain evidence="18">LSX21</strain>
        <tissue evidence="18">Leaf</tissue>
    </source>
</reference>
<gene>
    <name evidence="18" type="ORF">RJ641_036624</name>
</gene>
<evidence type="ECO:0000256" key="11">
    <source>
        <dbReference type="ARBA" id="ARBA00023160"/>
    </source>
</evidence>
<comment type="pathway">
    <text evidence="14">Lipid metabolism; oxylipin biosynthesis.</text>
</comment>
<evidence type="ECO:0000256" key="9">
    <source>
        <dbReference type="ARBA" id="ARBA00023004"/>
    </source>
</evidence>
<dbReference type="FunFam" id="1.20.245.10:FF:000002">
    <property type="entry name" value="Lipoxygenase"/>
    <property type="match status" value="1"/>
</dbReference>
<dbReference type="Gene3D" id="4.10.372.10">
    <property type="entry name" value="Lipoxygenase-1, Domain 3"/>
    <property type="match status" value="1"/>
</dbReference>
<comment type="caution">
    <text evidence="12">Lacks conserved residue(s) required for the propagation of feature annotation.</text>
</comment>
<accession>A0AAN8VGC1</accession>
<dbReference type="AlphaFoldDB" id="A0AAN8VGC1"/>
<keyword evidence="11 14" id="KW-0275">Fatty acid biosynthesis</keyword>
<keyword evidence="5 14" id="KW-0925">Oxylipin biosynthesis</keyword>
<protein>
    <recommendedName>
        <fullName evidence="14">Lipoxygenase</fullName>
        <ecNumber evidence="14">1.13.11.-</ecNumber>
    </recommendedName>
</protein>
<evidence type="ECO:0000256" key="15">
    <source>
        <dbReference type="SAM" id="MobiDB-lite"/>
    </source>
</evidence>
<evidence type="ECO:0000256" key="2">
    <source>
        <dbReference type="ARBA" id="ARBA00009419"/>
    </source>
</evidence>
<dbReference type="PROSITE" id="PS51393">
    <property type="entry name" value="LIPOXYGENASE_3"/>
    <property type="match status" value="1"/>
</dbReference>
<keyword evidence="3 14" id="KW-0444">Lipid biosynthesis</keyword>
<dbReference type="PROSITE" id="PS00711">
    <property type="entry name" value="LIPOXYGENASE_1"/>
    <property type="match status" value="1"/>
</dbReference>
<dbReference type="InterPro" id="IPR000907">
    <property type="entry name" value="LipOase"/>
</dbReference>
<dbReference type="InterPro" id="IPR027433">
    <property type="entry name" value="Lipoxygenase_dom_3"/>
</dbReference>
<dbReference type="SUPFAM" id="SSF48484">
    <property type="entry name" value="Lipoxigenase"/>
    <property type="match status" value="1"/>
</dbReference>
<evidence type="ECO:0000256" key="7">
    <source>
        <dbReference type="ARBA" id="ARBA00022964"/>
    </source>
</evidence>
<dbReference type="Pfam" id="PF01477">
    <property type="entry name" value="PLAT"/>
    <property type="match status" value="1"/>
</dbReference>
<evidence type="ECO:0000313" key="18">
    <source>
        <dbReference type="EMBL" id="KAK6933730.1"/>
    </source>
</evidence>
<evidence type="ECO:0000256" key="6">
    <source>
        <dbReference type="ARBA" id="ARBA00022832"/>
    </source>
</evidence>
<keyword evidence="4 13" id="KW-0479">Metal-binding</keyword>
<dbReference type="Proteomes" id="UP001370490">
    <property type="component" value="Unassembled WGS sequence"/>
</dbReference>
<evidence type="ECO:0000256" key="8">
    <source>
        <dbReference type="ARBA" id="ARBA00023002"/>
    </source>
</evidence>
<keyword evidence="6" id="KW-0276">Fatty acid metabolism</keyword>
<dbReference type="InterPro" id="IPR036392">
    <property type="entry name" value="PLAT/LH2_dom_sf"/>
</dbReference>
<dbReference type="EMBL" id="JBAMMX010000009">
    <property type="protein sequence ID" value="KAK6933730.1"/>
    <property type="molecule type" value="Genomic_DNA"/>
</dbReference>
<dbReference type="InterPro" id="IPR020834">
    <property type="entry name" value="LipOase_CS"/>
</dbReference>
<evidence type="ECO:0000259" key="16">
    <source>
        <dbReference type="PROSITE" id="PS50095"/>
    </source>
</evidence>
<feature type="domain" description="Lipoxygenase" evidence="17">
    <location>
        <begin position="108"/>
        <end position="768"/>
    </location>
</feature>
<dbReference type="Gene3D" id="3.10.450.60">
    <property type="match status" value="1"/>
</dbReference>
<dbReference type="PRINTS" id="PR00468">
    <property type="entry name" value="PLTLPOXGNASE"/>
</dbReference>
<evidence type="ECO:0000256" key="10">
    <source>
        <dbReference type="ARBA" id="ARBA00023098"/>
    </source>
</evidence>
<organism evidence="18 19">
    <name type="scientific">Dillenia turbinata</name>
    <dbReference type="NCBI Taxonomy" id="194707"/>
    <lineage>
        <taxon>Eukaryota</taxon>
        <taxon>Viridiplantae</taxon>
        <taxon>Streptophyta</taxon>
        <taxon>Embryophyta</taxon>
        <taxon>Tracheophyta</taxon>
        <taxon>Spermatophyta</taxon>
        <taxon>Magnoliopsida</taxon>
        <taxon>eudicotyledons</taxon>
        <taxon>Gunneridae</taxon>
        <taxon>Pentapetalae</taxon>
        <taxon>Dilleniales</taxon>
        <taxon>Dilleniaceae</taxon>
        <taxon>Dillenia</taxon>
    </lineage>
</organism>
<dbReference type="SMART" id="SM00308">
    <property type="entry name" value="LH2"/>
    <property type="match status" value="1"/>
</dbReference>
<dbReference type="InterPro" id="IPR036226">
    <property type="entry name" value="LipOase_C_sf"/>
</dbReference>
<dbReference type="Gene3D" id="2.60.60.20">
    <property type="entry name" value="PLAT/LH2 domain"/>
    <property type="match status" value="1"/>
</dbReference>
<comment type="function">
    <text evidence="14">Plant lipoxygenase may be involved in a number of diverse aspects of plant physiology including growth and development, pest resistance, and senescence or responses to wounding.</text>
</comment>
<evidence type="ECO:0000256" key="4">
    <source>
        <dbReference type="ARBA" id="ARBA00022723"/>
    </source>
</evidence>
<feature type="domain" description="PLAT" evidence="16">
    <location>
        <begin position="1"/>
        <end position="105"/>
    </location>
</feature>
<dbReference type="GO" id="GO:0006633">
    <property type="term" value="P:fatty acid biosynthetic process"/>
    <property type="evidence" value="ECO:0007669"/>
    <property type="project" value="UniProtKB-KW"/>
</dbReference>
<evidence type="ECO:0000256" key="12">
    <source>
        <dbReference type="PROSITE-ProRule" id="PRU00152"/>
    </source>
</evidence>
<evidence type="ECO:0000313" key="19">
    <source>
        <dbReference type="Proteomes" id="UP001370490"/>
    </source>
</evidence>
<evidence type="ECO:0000256" key="3">
    <source>
        <dbReference type="ARBA" id="ARBA00022516"/>
    </source>
</evidence>
<keyword evidence="8 13" id="KW-0560">Oxidoreductase</keyword>
<keyword evidence="7 13" id="KW-0223">Dioxygenase</keyword>
<proteinExistence type="inferred from homology"/>
<dbReference type="GO" id="GO:0034440">
    <property type="term" value="P:lipid oxidation"/>
    <property type="evidence" value="ECO:0007669"/>
    <property type="project" value="InterPro"/>
</dbReference>
<dbReference type="PRINTS" id="PR00087">
    <property type="entry name" value="LIPOXYGENASE"/>
</dbReference>